<name>A0A1V5ZQ20_9BACT</name>
<evidence type="ECO:0000256" key="3">
    <source>
        <dbReference type="ARBA" id="ARBA00022801"/>
    </source>
</evidence>
<keyword evidence="4" id="KW-0460">Magnesium</keyword>
<dbReference type="Proteomes" id="UP000485621">
    <property type="component" value="Unassembled WGS sequence"/>
</dbReference>
<dbReference type="EMBL" id="MWDB01000003">
    <property type="protein sequence ID" value="OQB42343.1"/>
    <property type="molecule type" value="Genomic_DNA"/>
</dbReference>
<accession>A0A1V5ZQ20</accession>
<dbReference type="PANTHER" id="PTHR13045:SF0">
    <property type="entry name" value="7-METHYLGUANOSINE PHOSPHATE-SPECIFIC 5'-NUCLEOTIDASE"/>
    <property type="match status" value="1"/>
</dbReference>
<dbReference type="InterPro" id="IPR036412">
    <property type="entry name" value="HAD-like_sf"/>
</dbReference>
<dbReference type="GO" id="GO:0005737">
    <property type="term" value="C:cytoplasm"/>
    <property type="evidence" value="ECO:0007669"/>
    <property type="project" value="InterPro"/>
</dbReference>
<evidence type="ECO:0000256" key="1">
    <source>
        <dbReference type="ARBA" id="ARBA00022723"/>
    </source>
</evidence>
<dbReference type="FunFam" id="1.10.150.340:FF:000001">
    <property type="entry name" value="Cytosolic 5-nucleotidase 3-like"/>
    <property type="match status" value="1"/>
</dbReference>
<keyword evidence="2" id="KW-0547">Nucleotide-binding</keyword>
<sequence length="138" mass="15999">MKIHIKNLKLFEQKKEAIRQAGKGAFYVIADFDKTLTYGTFNGKKIPSIIALLRDGNHLTEDYAPKAHALFNHYHAIEHDSSLSLDYRESQMQEWWEKHNQLLIDSKLRFADIEDIAQNGDLQLRSAVPSFLQKLDEN</sequence>
<keyword evidence="1" id="KW-0479">Metal-binding</keyword>
<dbReference type="Pfam" id="PF05822">
    <property type="entry name" value="UMPH-1"/>
    <property type="match status" value="1"/>
</dbReference>
<dbReference type="AlphaFoldDB" id="A0A1V5ZQ20"/>
<reference evidence="5" key="1">
    <citation type="submission" date="2017-02" db="EMBL/GenBank/DDBJ databases">
        <title>Delving into the versatile metabolic prowess of the omnipresent phylum Bacteroidetes.</title>
        <authorList>
            <person name="Nobu M.K."/>
            <person name="Mei R."/>
            <person name="Narihiro T."/>
            <person name="Kuroda K."/>
            <person name="Liu W.-T."/>
        </authorList>
    </citation>
    <scope>NUCLEOTIDE SEQUENCE</scope>
    <source>
        <strain evidence="5">ADurb.Bin160</strain>
    </source>
</reference>
<gene>
    <name evidence="5" type="ORF">BWY04_00221</name>
</gene>
<evidence type="ECO:0000256" key="2">
    <source>
        <dbReference type="ARBA" id="ARBA00022741"/>
    </source>
</evidence>
<dbReference type="InterPro" id="IPR006434">
    <property type="entry name" value="Pyrimidine_nucleotidase_eu"/>
</dbReference>
<dbReference type="PANTHER" id="PTHR13045">
    <property type="entry name" value="5'-NUCLEOTIDASE"/>
    <property type="match status" value="1"/>
</dbReference>
<comment type="caution">
    <text evidence="5">The sequence shown here is derived from an EMBL/GenBank/DDBJ whole genome shotgun (WGS) entry which is preliminary data.</text>
</comment>
<dbReference type="Gene3D" id="1.10.150.340">
    <property type="entry name" value="Pyrimidine 5'-nucleotidase (UMPH-1), N-terminal domain"/>
    <property type="match status" value="1"/>
</dbReference>
<evidence type="ECO:0000313" key="5">
    <source>
        <dbReference type="EMBL" id="OQB42343.1"/>
    </source>
</evidence>
<keyword evidence="3" id="KW-0378">Hydrolase</keyword>
<dbReference type="GO" id="GO:0000287">
    <property type="term" value="F:magnesium ion binding"/>
    <property type="evidence" value="ECO:0007669"/>
    <property type="project" value="InterPro"/>
</dbReference>
<proteinExistence type="predicted"/>
<evidence type="ECO:0000256" key="4">
    <source>
        <dbReference type="ARBA" id="ARBA00022842"/>
    </source>
</evidence>
<protein>
    <submittedName>
        <fullName evidence="5">Pyrimidine 5'-nucleotidase (UMPH-1)</fullName>
    </submittedName>
</protein>
<dbReference type="SUPFAM" id="SSF56784">
    <property type="entry name" value="HAD-like"/>
    <property type="match status" value="1"/>
</dbReference>
<dbReference type="GO" id="GO:0008253">
    <property type="term" value="F:5'-nucleotidase activity"/>
    <property type="evidence" value="ECO:0007669"/>
    <property type="project" value="InterPro"/>
</dbReference>
<organism evidence="5">
    <name type="scientific">candidate division CPR1 bacterium ADurb.Bin160</name>
    <dbReference type="NCBI Taxonomy" id="1852826"/>
    <lineage>
        <taxon>Bacteria</taxon>
        <taxon>candidate division CPR1</taxon>
    </lineage>
</organism>
<dbReference type="GO" id="GO:0000166">
    <property type="term" value="F:nucleotide binding"/>
    <property type="evidence" value="ECO:0007669"/>
    <property type="project" value="UniProtKB-KW"/>
</dbReference>